<sequence length="266" mass="29362">DVNSAKAINRIAAKKGVKAKVHLKIDTGMGRLGTWHDEAADFIKQSFELKHLIVDGIFTHFASADEDSIFTNQQTKNFLSLLKELDDMGIYVKYRHAANSAAVINYKGSHFNLVRPGIMVYGLYPDVNLRKKITLKPALTLKSNISYIKDAPPGRRISYGGTYVTKKHTRIAIVSIGYGDGYNRLLSNKGKVLINGKKVAVVGRVCMDQIMVDVGTIGKVAVGDEVVLIGRQGPNRITAEEIASICHTIPYEVTCWVSSRVPRVYV</sequence>
<dbReference type="InterPro" id="IPR029066">
    <property type="entry name" value="PLP-binding_barrel"/>
</dbReference>
<keyword evidence="2" id="KW-0663">Pyridoxal phosphate</keyword>
<proteinExistence type="predicted"/>
<reference evidence="5" key="1">
    <citation type="journal article" date="2014" name="Front. Microbiol.">
        <title>High frequency of phylogenetically diverse reductive dehalogenase-homologous genes in deep subseafloor sedimentary metagenomes.</title>
        <authorList>
            <person name="Kawai M."/>
            <person name="Futagami T."/>
            <person name="Toyoda A."/>
            <person name="Takaki Y."/>
            <person name="Nishi S."/>
            <person name="Hori S."/>
            <person name="Arai W."/>
            <person name="Tsubouchi T."/>
            <person name="Morono Y."/>
            <person name="Uchiyama I."/>
            <person name="Ito T."/>
            <person name="Fujiyama A."/>
            <person name="Inagaki F."/>
            <person name="Takami H."/>
        </authorList>
    </citation>
    <scope>NUCLEOTIDE SEQUENCE</scope>
    <source>
        <strain evidence="5">Expedition CK06-06</strain>
    </source>
</reference>
<evidence type="ECO:0000313" key="5">
    <source>
        <dbReference type="EMBL" id="GAI14799.1"/>
    </source>
</evidence>
<dbReference type="InterPro" id="IPR009006">
    <property type="entry name" value="Ala_racemase/Decarboxylase_C"/>
</dbReference>
<dbReference type="InterPro" id="IPR011079">
    <property type="entry name" value="Ala_racemase_C"/>
</dbReference>
<evidence type="ECO:0000259" key="4">
    <source>
        <dbReference type="SMART" id="SM01005"/>
    </source>
</evidence>
<dbReference type="Gene3D" id="3.20.20.10">
    <property type="entry name" value="Alanine racemase"/>
    <property type="match status" value="1"/>
</dbReference>
<comment type="caution">
    <text evidence="5">The sequence shown here is derived from an EMBL/GenBank/DDBJ whole genome shotgun (WGS) entry which is preliminary data.</text>
</comment>
<dbReference type="PANTHER" id="PTHR30511">
    <property type="entry name" value="ALANINE RACEMASE"/>
    <property type="match status" value="1"/>
</dbReference>
<dbReference type="EMBL" id="BARV01004040">
    <property type="protein sequence ID" value="GAI14799.1"/>
    <property type="molecule type" value="Genomic_DNA"/>
</dbReference>
<accession>X1N824</accession>
<dbReference type="AlphaFoldDB" id="X1N824"/>
<organism evidence="5">
    <name type="scientific">marine sediment metagenome</name>
    <dbReference type="NCBI Taxonomy" id="412755"/>
    <lineage>
        <taxon>unclassified sequences</taxon>
        <taxon>metagenomes</taxon>
        <taxon>ecological metagenomes</taxon>
    </lineage>
</organism>
<dbReference type="NCBIfam" id="TIGR00492">
    <property type="entry name" value="alr"/>
    <property type="match status" value="1"/>
</dbReference>
<dbReference type="PRINTS" id="PR00992">
    <property type="entry name" value="ALARACEMASE"/>
</dbReference>
<dbReference type="SUPFAM" id="SSF51419">
    <property type="entry name" value="PLP-binding barrel"/>
    <property type="match status" value="1"/>
</dbReference>
<comment type="cofactor">
    <cofactor evidence="1">
        <name>pyridoxal 5'-phosphate</name>
        <dbReference type="ChEBI" id="CHEBI:597326"/>
    </cofactor>
</comment>
<dbReference type="GO" id="GO:0030170">
    <property type="term" value="F:pyridoxal phosphate binding"/>
    <property type="evidence" value="ECO:0007669"/>
    <property type="project" value="TreeGrafter"/>
</dbReference>
<dbReference type="FunFam" id="2.40.37.10:FF:000006">
    <property type="entry name" value="Alanine racemase"/>
    <property type="match status" value="1"/>
</dbReference>
<dbReference type="GO" id="GO:0008784">
    <property type="term" value="F:alanine racemase activity"/>
    <property type="evidence" value="ECO:0007669"/>
    <property type="project" value="InterPro"/>
</dbReference>
<evidence type="ECO:0000256" key="1">
    <source>
        <dbReference type="ARBA" id="ARBA00001933"/>
    </source>
</evidence>
<dbReference type="Pfam" id="PF01168">
    <property type="entry name" value="Ala_racemase_N"/>
    <property type="match status" value="1"/>
</dbReference>
<dbReference type="Pfam" id="PF00842">
    <property type="entry name" value="Ala_racemase_C"/>
    <property type="match status" value="1"/>
</dbReference>
<dbReference type="SMART" id="SM01005">
    <property type="entry name" value="Ala_racemase_C"/>
    <property type="match status" value="1"/>
</dbReference>
<dbReference type="PANTHER" id="PTHR30511:SF0">
    <property type="entry name" value="ALANINE RACEMASE, CATABOLIC-RELATED"/>
    <property type="match status" value="1"/>
</dbReference>
<dbReference type="GO" id="GO:0005829">
    <property type="term" value="C:cytosol"/>
    <property type="evidence" value="ECO:0007669"/>
    <property type="project" value="TreeGrafter"/>
</dbReference>
<dbReference type="GO" id="GO:0030632">
    <property type="term" value="P:D-alanine biosynthetic process"/>
    <property type="evidence" value="ECO:0007669"/>
    <property type="project" value="TreeGrafter"/>
</dbReference>
<feature type="domain" description="Alanine racemase C-terminal" evidence="4">
    <location>
        <begin position="138"/>
        <end position="266"/>
    </location>
</feature>
<dbReference type="Gene3D" id="2.40.37.10">
    <property type="entry name" value="Lyase, Ornithine Decarboxylase, Chain A, domain 1"/>
    <property type="match status" value="1"/>
</dbReference>
<dbReference type="SUPFAM" id="SSF50621">
    <property type="entry name" value="Alanine racemase C-terminal domain-like"/>
    <property type="match status" value="1"/>
</dbReference>
<evidence type="ECO:0000256" key="2">
    <source>
        <dbReference type="ARBA" id="ARBA00022898"/>
    </source>
</evidence>
<evidence type="ECO:0000256" key="3">
    <source>
        <dbReference type="ARBA" id="ARBA00023235"/>
    </source>
</evidence>
<keyword evidence="3" id="KW-0413">Isomerase</keyword>
<dbReference type="InterPro" id="IPR001608">
    <property type="entry name" value="Ala_racemase_N"/>
</dbReference>
<dbReference type="CDD" id="cd00430">
    <property type="entry name" value="PLPDE_III_AR"/>
    <property type="match status" value="1"/>
</dbReference>
<name>X1N824_9ZZZZ</name>
<dbReference type="InterPro" id="IPR000821">
    <property type="entry name" value="Ala_racemase"/>
</dbReference>
<gene>
    <name evidence="5" type="ORF">S06H3_09249</name>
</gene>
<feature type="non-terminal residue" evidence="5">
    <location>
        <position position="1"/>
    </location>
</feature>
<protein>
    <recommendedName>
        <fullName evidence="4">Alanine racemase C-terminal domain-containing protein</fullName>
    </recommendedName>
</protein>